<dbReference type="InterPro" id="IPR001025">
    <property type="entry name" value="BAH_dom"/>
</dbReference>
<dbReference type="EMBL" id="UFQS01000038">
    <property type="protein sequence ID" value="SSW98022.1"/>
    <property type="molecule type" value="Genomic_DNA"/>
</dbReference>
<proteinExistence type="predicted"/>
<organism evidence="4">
    <name type="scientific">Culicoides sonorensis</name>
    <name type="common">Biting midge</name>
    <dbReference type="NCBI Taxonomy" id="179676"/>
    <lineage>
        <taxon>Eukaryota</taxon>
        <taxon>Metazoa</taxon>
        <taxon>Ecdysozoa</taxon>
        <taxon>Arthropoda</taxon>
        <taxon>Hexapoda</taxon>
        <taxon>Insecta</taxon>
        <taxon>Pterygota</taxon>
        <taxon>Neoptera</taxon>
        <taxon>Endopterygota</taxon>
        <taxon>Diptera</taxon>
        <taxon>Nematocera</taxon>
        <taxon>Chironomoidea</taxon>
        <taxon>Ceratopogonidae</taxon>
        <taxon>Ceratopogoninae</taxon>
        <taxon>Culicoides</taxon>
        <taxon>Monoculicoides</taxon>
    </lineage>
</organism>
<sequence>MTDNAKSNHKRNKRKQKFETITQSLEDEIEFDVQLPKNTVEQNEKEKKLTESKLTENEKAKKKRLYEEPQTHPIKLKMTEIDIFKEIYNEMDDDELNDAWNGLTRCEQAVWKRKAFDFNTKSKIDHYFKPNFVPNSENDDLDLPSRFPDAFAESKKLLVKFTKELSEENTIRYLFGSTLMESLLNANKFSEIEKTFFSSIYYSDTKLDMNSILKQFYDIKKQMIGDSLKVRQMKSVEQIVNSSTDQLDYKIDDFVYVLNDSGPDKKMVRIKEMYLKGKVIVGRLFVTPSNDEMEFISPIYKNNVLMMYDGKEFKFSSDNIIGKCIVLNFSDYISARPTDIPEEDVYFCTHIKTNKYLHNPLVIEELTNVLETYPGEVYYFQFDGTEELVHDNQVQCDFITNDILPIKQEEIVIKPEINLNDDDEILTSQYEENYDNNENESNTTTPEERHEIILYDDSKKIIDLADTEDFVFVVDNSNSLISNEPVFPEEIEEGEILDIDSEVITEEIIKIDPDVIKEEIIEIE</sequence>
<dbReference type="AlphaFoldDB" id="A0A336LXM5"/>
<feature type="domain" description="BAH" evidence="2">
    <location>
        <begin position="247"/>
        <end position="363"/>
    </location>
</feature>
<gene>
    <name evidence="4" type="primary">CSON009736</name>
</gene>
<reference evidence="4" key="2">
    <citation type="submission" date="2018-07" db="EMBL/GenBank/DDBJ databases">
        <authorList>
            <person name="Quirk P.G."/>
            <person name="Krulwich T.A."/>
        </authorList>
    </citation>
    <scope>NUCLEOTIDE SEQUENCE</scope>
</reference>
<feature type="region of interest" description="Disordered" evidence="1">
    <location>
        <begin position="36"/>
        <end position="63"/>
    </location>
</feature>
<dbReference type="PROSITE" id="PS51038">
    <property type="entry name" value="BAH"/>
    <property type="match status" value="1"/>
</dbReference>
<dbReference type="GO" id="GO:0003682">
    <property type="term" value="F:chromatin binding"/>
    <property type="evidence" value="ECO:0007669"/>
    <property type="project" value="InterPro"/>
</dbReference>
<dbReference type="EMBL" id="UFQT01000038">
    <property type="protein sequence ID" value="SSX18408.1"/>
    <property type="molecule type" value="Genomic_DNA"/>
</dbReference>
<name>A0A336LXM5_CULSO</name>
<reference evidence="3" key="1">
    <citation type="submission" date="2018-04" db="EMBL/GenBank/DDBJ databases">
        <authorList>
            <person name="Go L.Y."/>
            <person name="Mitchell J.A."/>
        </authorList>
    </citation>
    <scope>NUCLEOTIDE SEQUENCE</scope>
    <source>
        <tissue evidence="3">Whole organism</tissue>
    </source>
</reference>
<feature type="compositionally biased region" description="Basic and acidic residues" evidence="1">
    <location>
        <begin position="42"/>
        <end position="63"/>
    </location>
</feature>
<dbReference type="InterPro" id="IPR043151">
    <property type="entry name" value="BAH_sf"/>
</dbReference>
<protein>
    <submittedName>
        <fullName evidence="4">CSON009736 protein</fullName>
    </submittedName>
</protein>
<dbReference type="Gene3D" id="2.30.30.490">
    <property type="match status" value="1"/>
</dbReference>
<evidence type="ECO:0000259" key="2">
    <source>
        <dbReference type="PROSITE" id="PS51038"/>
    </source>
</evidence>
<evidence type="ECO:0000256" key="1">
    <source>
        <dbReference type="SAM" id="MobiDB-lite"/>
    </source>
</evidence>
<dbReference type="VEuPathDB" id="VectorBase:CSON009736"/>
<accession>A0A336LXM5</accession>
<evidence type="ECO:0000313" key="4">
    <source>
        <dbReference type="EMBL" id="SSX18408.1"/>
    </source>
</evidence>
<evidence type="ECO:0000313" key="3">
    <source>
        <dbReference type="EMBL" id="SSW98022.1"/>
    </source>
</evidence>